<evidence type="ECO:0000256" key="1">
    <source>
        <dbReference type="SAM" id="Coils"/>
    </source>
</evidence>
<dbReference type="AlphaFoldDB" id="A0AAQ4CTE5"/>
<evidence type="ECO:0000259" key="2">
    <source>
        <dbReference type="Pfam" id="PF20586"/>
    </source>
</evidence>
<dbReference type="Proteomes" id="UP001319921">
    <property type="component" value="Chromosome"/>
</dbReference>
<accession>A0AAQ4CTE5</accession>
<keyword evidence="4" id="KW-1185">Reference proteome</keyword>
<dbReference type="Pfam" id="PF20586">
    <property type="entry name" value="DUF6788"/>
    <property type="match status" value="1"/>
</dbReference>
<dbReference type="InterPro" id="IPR046738">
    <property type="entry name" value="DUF6788"/>
</dbReference>
<evidence type="ECO:0000313" key="4">
    <source>
        <dbReference type="Proteomes" id="UP001319921"/>
    </source>
</evidence>
<gene>
    <name evidence="3" type="ORF">SACC_20930</name>
</gene>
<evidence type="ECO:0000313" key="3">
    <source>
        <dbReference type="EMBL" id="BDB99076.1"/>
    </source>
</evidence>
<feature type="coiled-coil region" evidence="1">
    <location>
        <begin position="65"/>
        <end position="105"/>
    </location>
</feature>
<proteinExistence type="predicted"/>
<reference evidence="3 4" key="1">
    <citation type="journal article" date="2022" name="Microbiol. Resour. Announc.">
        <title>Complete Genome Sequence of the Hyperthermophilic and Acidophilic Archaeon Saccharolobus caldissimus Strain HS-3T.</title>
        <authorList>
            <person name="Sakai H.D."/>
            <person name="Kurosawa N."/>
        </authorList>
    </citation>
    <scope>NUCLEOTIDE SEQUENCE [LARGE SCALE GENOMIC DNA]</scope>
    <source>
        <strain evidence="3 4">JCM32116</strain>
    </source>
</reference>
<protein>
    <recommendedName>
        <fullName evidence="2">DUF6788 domain-containing protein</fullName>
    </recommendedName>
</protein>
<dbReference type="KEGG" id="scas:SACC_20930"/>
<organism evidence="3 4">
    <name type="scientific">Saccharolobus caldissimus</name>
    <dbReference type="NCBI Taxonomy" id="1702097"/>
    <lineage>
        <taxon>Archaea</taxon>
        <taxon>Thermoproteota</taxon>
        <taxon>Thermoprotei</taxon>
        <taxon>Sulfolobales</taxon>
        <taxon>Sulfolobaceae</taxon>
        <taxon>Saccharolobus</taxon>
    </lineage>
</organism>
<name>A0AAQ4CTE5_9CREN</name>
<sequence length="106" mass="12905">MIWEKVKMLEERVEKIKKEIEDMERELETLPTGHLEVKKINGNYYYYLRYWEDGKLKSKYIGRVAKDIKDKLAKAEDLRRKLSQLKEEEKRIVNILNKIEKIVSNY</sequence>
<dbReference type="EMBL" id="AP025226">
    <property type="protein sequence ID" value="BDB99076.1"/>
    <property type="molecule type" value="Genomic_DNA"/>
</dbReference>
<dbReference type="GeneID" id="68866824"/>
<dbReference type="RefSeq" id="WP_229569428.1">
    <property type="nucleotide sequence ID" value="NZ_AP025226.1"/>
</dbReference>
<feature type="domain" description="DUF6788" evidence="2">
    <location>
        <begin position="14"/>
        <end position="69"/>
    </location>
</feature>
<keyword evidence="1" id="KW-0175">Coiled coil</keyword>